<sequence>MDLEFNHPTDIYSLRPCRNTDAPDIIAIGGEHSVEIIQVVIGYRCHLLATFHVGSRITAIAWSSRTVSPSSSEKWLIELVVAGADFGLHLLTKPSSGSEDIYSFGGGLSGHHGKVNDMVFCGGWDEDSARYVATVSDDKMLMVWDLYPTIDIPSPHESPLLEKDFAMSPSPERPQPTAYVIPFPCALTTIRSHPATSKEFLVADSHGSIFLTDWRSDPEDGEGGALRHSSLVELVEPTALSKACMSGTTQWSASVDWRMDAIDIIGGVFGPKFALWDVSKLRGGTPNATGTSFAEGGQLFRWCQTHTDYFAISTQSPSNGALLHVHNCSYVHAPPTPFALRPKPHFIRDFDFLVLPGIPRIAAAVGRTVIIFPIGVDT</sequence>
<dbReference type="GO" id="GO:0031080">
    <property type="term" value="C:nuclear pore outer ring"/>
    <property type="evidence" value="ECO:0007669"/>
    <property type="project" value="InterPro"/>
</dbReference>
<dbReference type="OrthoDB" id="340259at2759"/>
<dbReference type="PANTHER" id="PTHR22806">
    <property type="entry name" value="NUCLEOPORIN NUP37 P37 -RELATED"/>
    <property type="match status" value="1"/>
</dbReference>
<dbReference type="EMBL" id="KN831768">
    <property type="protein sequence ID" value="KIM48982.1"/>
    <property type="molecule type" value="Genomic_DNA"/>
</dbReference>
<dbReference type="InterPro" id="IPR036322">
    <property type="entry name" value="WD40_repeat_dom_sf"/>
</dbReference>
<dbReference type="STRING" id="686832.A0A0C2Z755"/>
<proteinExistence type="predicted"/>
<name>A0A0C2Z755_HEBCY</name>
<evidence type="ECO:0000256" key="3">
    <source>
        <dbReference type="PROSITE-ProRule" id="PRU00221"/>
    </source>
</evidence>
<evidence type="ECO:0000313" key="4">
    <source>
        <dbReference type="EMBL" id="KIM48982.1"/>
    </source>
</evidence>
<dbReference type="PANTHER" id="PTHR22806:SF0">
    <property type="entry name" value="NUCLEOPORIN NUP37"/>
    <property type="match status" value="1"/>
</dbReference>
<dbReference type="Proteomes" id="UP000053424">
    <property type="component" value="Unassembled WGS sequence"/>
</dbReference>
<dbReference type="InterPro" id="IPR019775">
    <property type="entry name" value="WD40_repeat_CS"/>
</dbReference>
<dbReference type="HOGENOM" id="CLU_057712_0_0_1"/>
<dbReference type="InterPro" id="IPR037626">
    <property type="entry name" value="NUP37"/>
</dbReference>
<gene>
    <name evidence="4" type="ORF">M413DRAFT_15209</name>
</gene>
<dbReference type="InterPro" id="IPR015943">
    <property type="entry name" value="WD40/YVTN_repeat-like_dom_sf"/>
</dbReference>
<accession>A0A0C2Z755</accession>
<evidence type="ECO:0000256" key="1">
    <source>
        <dbReference type="ARBA" id="ARBA00022574"/>
    </source>
</evidence>
<protein>
    <recommendedName>
        <fullName evidence="6">Nucleoporin Nup37</fullName>
    </recommendedName>
</protein>
<keyword evidence="2" id="KW-0677">Repeat</keyword>
<keyword evidence="5" id="KW-1185">Reference proteome</keyword>
<dbReference type="PROSITE" id="PS00678">
    <property type="entry name" value="WD_REPEATS_1"/>
    <property type="match status" value="1"/>
</dbReference>
<dbReference type="PROSITE" id="PS50082">
    <property type="entry name" value="WD_REPEATS_2"/>
    <property type="match status" value="1"/>
</dbReference>
<dbReference type="SUPFAM" id="SSF50978">
    <property type="entry name" value="WD40 repeat-like"/>
    <property type="match status" value="1"/>
</dbReference>
<keyword evidence="1 3" id="KW-0853">WD repeat</keyword>
<organism evidence="4 5">
    <name type="scientific">Hebeloma cylindrosporum</name>
    <dbReference type="NCBI Taxonomy" id="76867"/>
    <lineage>
        <taxon>Eukaryota</taxon>
        <taxon>Fungi</taxon>
        <taxon>Dikarya</taxon>
        <taxon>Basidiomycota</taxon>
        <taxon>Agaricomycotina</taxon>
        <taxon>Agaricomycetes</taxon>
        <taxon>Agaricomycetidae</taxon>
        <taxon>Agaricales</taxon>
        <taxon>Agaricineae</taxon>
        <taxon>Hymenogastraceae</taxon>
        <taxon>Hebeloma</taxon>
    </lineage>
</organism>
<feature type="repeat" description="WD" evidence="3">
    <location>
        <begin position="108"/>
        <end position="146"/>
    </location>
</feature>
<evidence type="ECO:0008006" key="6">
    <source>
        <dbReference type="Google" id="ProtNLM"/>
    </source>
</evidence>
<dbReference type="AlphaFoldDB" id="A0A0C2Z755"/>
<dbReference type="InterPro" id="IPR001680">
    <property type="entry name" value="WD40_rpt"/>
</dbReference>
<dbReference type="Gene3D" id="2.130.10.10">
    <property type="entry name" value="YVTN repeat-like/Quinoprotein amine dehydrogenase"/>
    <property type="match status" value="1"/>
</dbReference>
<evidence type="ECO:0000256" key="2">
    <source>
        <dbReference type="ARBA" id="ARBA00022737"/>
    </source>
</evidence>
<reference evidence="5" key="2">
    <citation type="submission" date="2015-01" db="EMBL/GenBank/DDBJ databases">
        <title>Evolutionary Origins and Diversification of the Mycorrhizal Mutualists.</title>
        <authorList>
            <consortium name="DOE Joint Genome Institute"/>
            <consortium name="Mycorrhizal Genomics Consortium"/>
            <person name="Kohler A."/>
            <person name="Kuo A."/>
            <person name="Nagy L.G."/>
            <person name="Floudas D."/>
            <person name="Copeland A."/>
            <person name="Barry K.W."/>
            <person name="Cichocki N."/>
            <person name="Veneault-Fourrey C."/>
            <person name="LaButti K."/>
            <person name="Lindquist E.A."/>
            <person name="Lipzen A."/>
            <person name="Lundell T."/>
            <person name="Morin E."/>
            <person name="Murat C."/>
            <person name="Riley R."/>
            <person name="Ohm R."/>
            <person name="Sun H."/>
            <person name="Tunlid A."/>
            <person name="Henrissat B."/>
            <person name="Grigoriev I.V."/>
            <person name="Hibbett D.S."/>
            <person name="Martin F."/>
        </authorList>
    </citation>
    <scope>NUCLEOTIDE SEQUENCE [LARGE SCALE GENOMIC DNA]</scope>
    <source>
        <strain evidence="5">h7</strain>
    </source>
</reference>
<reference evidence="4 5" key="1">
    <citation type="submission" date="2014-04" db="EMBL/GenBank/DDBJ databases">
        <authorList>
            <consortium name="DOE Joint Genome Institute"/>
            <person name="Kuo A."/>
            <person name="Gay G."/>
            <person name="Dore J."/>
            <person name="Kohler A."/>
            <person name="Nagy L.G."/>
            <person name="Floudas D."/>
            <person name="Copeland A."/>
            <person name="Barry K.W."/>
            <person name="Cichocki N."/>
            <person name="Veneault-Fourrey C."/>
            <person name="LaButti K."/>
            <person name="Lindquist E.A."/>
            <person name="Lipzen A."/>
            <person name="Lundell T."/>
            <person name="Morin E."/>
            <person name="Murat C."/>
            <person name="Sun H."/>
            <person name="Tunlid A."/>
            <person name="Henrissat B."/>
            <person name="Grigoriev I.V."/>
            <person name="Hibbett D.S."/>
            <person name="Martin F."/>
            <person name="Nordberg H.P."/>
            <person name="Cantor M.N."/>
            <person name="Hua S.X."/>
        </authorList>
    </citation>
    <scope>NUCLEOTIDE SEQUENCE [LARGE SCALE GENOMIC DNA]</scope>
    <source>
        <strain evidence="5">h7</strain>
    </source>
</reference>
<evidence type="ECO:0000313" key="5">
    <source>
        <dbReference type="Proteomes" id="UP000053424"/>
    </source>
</evidence>